<dbReference type="SUPFAM" id="SSF55961">
    <property type="entry name" value="Bet v1-like"/>
    <property type="match status" value="1"/>
</dbReference>
<keyword evidence="2" id="KW-1185">Reference proteome</keyword>
<proteinExistence type="predicted"/>
<sequence>MKETTSFGLTITPIRAWTHIVDLPAFVFWHPSYRFRGTAAPDADVSLTFSLLKGELPLTTEARIIAYERAHRLAWQTGLGGIFALREEYAFAGTGAQTQVRHTIAVEGVLSPLGYLARRGLRKAMQAQDAALIRYLSKEARGNGLTVNRHRRLVRKAQLARKAAQ</sequence>
<evidence type="ECO:0000313" key="2">
    <source>
        <dbReference type="Proteomes" id="UP000094487"/>
    </source>
</evidence>
<dbReference type="EMBL" id="MDDS01000029">
    <property type="protein sequence ID" value="ODP37469.1"/>
    <property type="molecule type" value="Genomic_DNA"/>
</dbReference>
<name>A0A1E3LUQ2_9SPHN</name>
<dbReference type="InterPro" id="IPR019587">
    <property type="entry name" value="Polyketide_cyclase/dehydratase"/>
</dbReference>
<dbReference type="Proteomes" id="UP000094487">
    <property type="component" value="Unassembled WGS sequence"/>
</dbReference>
<protein>
    <recommendedName>
        <fullName evidence="3">SRPBCC family protein</fullName>
    </recommendedName>
</protein>
<dbReference type="OrthoDB" id="7448864at2"/>
<reference evidence="1 2" key="1">
    <citation type="submission" date="2016-08" db="EMBL/GenBank/DDBJ databases">
        <title>Draft genome of the agarase producing Sphingomonas sp. MCT13.</title>
        <authorList>
            <person name="D'Andrea M.M."/>
            <person name="Rossolini G.M."/>
            <person name="Thaller M.C."/>
        </authorList>
    </citation>
    <scope>NUCLEOTIDE SEQUENCE [LARGE SCALE GENOMIC DNA]</scope>
    <source>
        <strain evidence="1 2">MCT13</strain>
    </source>
</reference>
<dbReference type="RefSeq" id="WP_069320783.1">
    <property type="nucleotide sequence ID" value="NZ_MDDS01000029.1"/>
</dbReference>
<gene>
    <name evidence="1" type="ORF">BFL28_17710</name>
</gene>
<dbReference type="Pfam" id="PF10604">
    <property type="entry name" value="Polyketide_cyc2"/>
    <property type="match status" value="1"/>
</dbReference>
<dbReference type="Gene3D" id="3.30.530.20">
    <property type="match status" value="1"/>
</dbReference>
<accession>A0A1E3LUQ2</accession>
<comment type="caution">
    <text evidence="1">The sequence shown here is derived from an EMBL/GenBank/DDBJ whole genome shotgun (WGS) entry which is preliminary data.</text>
</comment>
<dbReference type="InterPro" id="IPR023393">
    <property type="entry name" value="START-like_dom_sf"/>
</dbReference>
<evidence type="ECO:0000313" key="1">
    <source>
        <dbReference type="EMBL" id="ODP37469.1"/>
    </source>
</evidence>
<dbReference type="STRING" id="1888892.BFL28_17710"/>
<organism evidence="1 2">
    <name type="scientific">Sphingomonas turrisvirgatae</name>
    <dbReference type="NCBI Taxonomy" id="1888892"/>
    <lineage>
        <taxon>Bacteria</taxon>
        <taxon>Pseudomonadati</taxon>
        <taxon>Pseudomonadota</taxon>
        <taxon>Alphaproteobacteria</taxon>
        <taxon>Sphingomonadales</taxon>
        <taxon>Sphingomonadaceae</taxon>
        <taxon>Sphingomonas</taxon>
    </lineage>
</organism>
<dbReference type="AlphaFoldDB" id="A0A1E3LUQ2"/>
<evidence type="ECO:0008006" key="3">
    <source>
        <dbReference type="Google" id="ProtNLM"/>
    </source>
</evidence>